<evidence type="ECO:0000256" key="1">
    <source>
        <dbReference type="SAM" id="MobiDB-lite"/>
    </source>
</evidence>
<dbReference type="EMBL" id="HACM01011721">
    <property type="protein sequence ID" value="CRZ12163.1"/>
    <property type="molecule type" value="Transcribed_RNA"/>
</dbReference>
<feature type="region of interest" description="Disordered" evidence="1">
    <location>
        <begin position="1"/>
        <end position="43"/>
    </location>
</feature>
<dbReference type="AlphaFoldDB" id="A0A0H5RDT3"/>
<feature type="compositionally biased region" description="Polar residues" evidence="1">
    <location>
        <begin position="30"/>
        <end position="43"/>
    </location>
</feature>
<accession>A0A0H5RDT3</accession>
<name>A0A0H5RDT3_9EUKA</name>
<evidence type="ECO:0000313" key="2">
    <source>
        <dbReference type="EMBL" id="CRZ12163.1"/>
    </source>
</evidence>
<sequence>MQREVSASLSRLKESSGSGRDLGRSPAGLSVTNSTGSAGTSPWSPIVKQQVPWMRSSGVRKTEIVGNAFLCLLDHIDVQRQLKMTSGKTVQVDEHYQQKIENSHCLPNHPARSRPPSLCVRLFTRVGSAQRCSFAIGILKRLSNFIFYIGNL</sequence>
<reference evidence="2" key="1">
    <citation type="submission" date="2015-04" db="EMBL/GenBank/DDBJ databases">
        <title>The genome sequence of the plant pathogenic Rhizarian Plasmodiophora brassicae reveals insights in its biotrophic life cycle and the origin of chitin synthesis.</title>
        <authorList>
            <person name="Schwelm A."/>
            <person name="Fogelqvist J."/>
            <person name="Knaust A."/>
            <person name="Julke S."/>
            <person name="Lilja T."/>
            <person name="Dhandapani V."/>
            <person name="Bonilla-Rosso G."/>
            <person name="Karlsson M."/>
            <person name="Shevchenko A."/>
            <person name="Choi S.R."/>
            <person name="Kim H.G."/>
            <person name="Park J.Y."/>
            <person name="Lim Y.P."/>
            <person name="Ludwig-Muller J."/>
            <person name="Dixelius C."/>
        </authorList>
    </citation>
    <scope>NUCLEOTIDE SEQUENCE</scope>
    <source>
        <tissue evidence="2">Potato root galls</tissue>
    </source>
</reference>
<organism evidence="2">
    <name type="scientific">Spongospora subterranea</name>
    <dbReference type="NCBI Taxonomy" id="70186"/>
    <lineage>
        <taxon>Eukaryota</taxon>
        <taxon>Sar</taxon>
        <taxon>Rhizaria</taxon>
        <taxon>Endomyxa</taxon>
        <taxon>Phytomyxea</taxon>
        <taxon>Plasmodiophorida</taxon>
        <taxon>Plasmodiophoridae</taxon>
        <taxon>Spongospora</taxon>
    </lineage>
</organism>
<proteinExistence type="predicted"/>
<protein>
    <submittedName>
        <fullName evidence="2">Uncharacterized protein</fullName>
    </submittedName>
</protein>